<protein>
    <recommendedName>
        <fullName evidence="4">DUF3263 domain-containing protein</fullName>
    </recommendedName>
</protein>
<gene>
    <name evidence="2" type="ORF">A4X20_02935</name>
</gene>
<reference evidence="2 3" key="1">
    <citation type="submission" date="2016-04" db="EMBL/GenBank/DDBJ databases">
        <title>Draft Genome Sequences of Staphylococcus capitis Strain H36, S. capitis Strain H65, S. cohnii Strain H62, S. hominis Strain H69, Mycobacterium iranicum Strain H39, Plantibacter sp. Strain H53, Pseudomonas oryzihabitans Strain H72, and Microbacterium sp. Strain H83, isolated from residential settings.</title>
        <authorList>
            <person name="Lymperopoulou D."/>
            <person name="Adams R.I."/>
            <person name="Lindow S."/>
            <person name="Coil D.A."/>
            <person name="Jospin G."/>
            <person name="Eisen J.A."/>
        </authorList>
    </citation>
    <scope>NUCLEOTIDE SEQUENCE [LARGE SCALE GENOMIC DNA]</scope>
    <source>
        <strain evidence="2 3">H39</strain>
    </source>
</reference>
<dbReference type="Proteomes" id="UP000078396">
    <property type="component" value="Unassembled WGS sequence"/>
</dbReference>
<dbReference type="STRING" id="912594.AWC12_12480"/>
<evidence type="ECO:0000313" key="2">
    <source>
        <dbReference type="EMBL" id="OAN41818.1"/>
    </source>
</evidence>
<comment type="caution">
    <text evidence="2">The sequence shown here is derived from an EMBL/GenBank/DDBJ whole genome shotgun (WGS) entry which is preliminary data.</text>
</comment>
<evidence type="ECO:0000313" key="3">
    <source>
        <dbReference type="Proteomes" id="UP000078396"/>
    </source>
</evidence>
<dbReference type="EMBL" id="LWCS01000002">
    <property type="protein sequence ID" value="OAN41818.1"/>
    <property type="molecule type" value="Genomic_DNA"/>
</dbReference>
<sequence length="88" mass="9787">MAGSDRPDRFARDIVTFMRSWAPYGGPPADEVLPEFGLTPEQLVERYHQILARRAAEAEEARRKPWLALRRNASPGDGAVPSTSTPPQ</sequence>
<dbReference type="AlphaFoldDB" id="A0A178M1G0"/>
<name>A0A178M1G0_MYCIR</name>
<proteinExistence type="predicted"/>
<evidence type="ECO:0000256" key="1">
    <source>
        <dbReference type="SAM" id="MobiDB-lite"/>
    </source>
</evidence>
<evidence type="ECO:0008006" key="4">
    <source>
        <dbReference type="Google" id="ProtNLM"/>
    </source>
</evidence>
<accession>A0A178M1G0</accession>
<feature type="region of interest" description="Disordered" evidence="1">
    <location>
        <begin position="60"/>
        <end position="88"/>
    </location>
</feature>
<organism evidence="2 3">
    <name type="scientific">Mycolicibacterium iranicum</name>
    <name type="common">Mycobacterium iranicum</name>
    <dbReference type="NCBI Taxonomy" id="912594"/>
    <lineage>
        <taxon>Bacteria</taxon>
        <taxon>Bacillati</taxon>
        <taxon>Actinomycetota</taxon>
        <taxon>Actinomycetes</taxon>
        <taxon>Mycobacteriales</taxon>
        <taxon>Mycobacteriaceae</taxon>
        <taxon>Mycolicibacterium</taxon>
    </lineage>
</organism>